<reference evidence="2" key="1">
    <citation type="journal article" date="2014" name="Int. J. Syst. Evol. Microbiol.">
        <title>Complete genome sequence of Corynebacterium casei LMG S-19264T (=DSM 44701T), isolated from a smear-ripened cheese.</title>
        <authorList>
            <consortium name="US DOE Joint Genome Institute (JGI-PGF)"/>
            <person name="Walter F."/>
            <person name="Albersmeier A."/>
            <person name="Kalinowski J."/>
            <person name="Ruckert C."/>
        </authorList>
    </citation>
    <scope>NUCLEOTIDE SEQUENCE</scope>
    <source>
        <strain evidence="2">JCM 4988</strain>
    </source>
</reference>
<comment type="caution">
    <text evidence="2">The sequence shown here is derived from an EMBL/GenBank/DDBJ whole genome shotgun (WGS) entry which is preliminary data.</text>
</comment>
<protein>
    <submittedName>
        <fullName evidence="2">Uncharacterized protein</fullName>
    </submittedName>
</protein>
<feature type="region of interest" description="Disordered" evidence="1">
    <location>
        <begin position="50"/>
        <end position="92"/>
    </location>
</feature>
<reference evidence="2" key="2">
    <citation type="submission" date="2020-09" db="EMBL/GenBank/DDBJ databases">
        <authorList>
            <person name="Sun Q."/>
            <person name="Ohkuma M."/>
        </authorList>
    </citation>
    <scope>NUCLEOTIDE SEQUENCE</scope>
    <source>
        <strain evidence="2">JCM 4988</strain>
    </source>
</reference>
<accession>A0A918UN29</accession>
<dbReference type="RefSeq" id="WP_190122216.1">
    <property type="nucleotide sequence ID" value="NZ_BMWG01000003.1"/>
</dbReference>
<evidence type="ECO:0000313" key="3">
    <source>
        <dbReference type="Proteomes" id="UP000630936"/>
    </source>
</evidence>
<organism evidence="2 3">
    <name type="scientific">Streptomyces inusitatus</name>
    <dbReference type="NCBI Taxonomy" id="68221"/>
    <lineage>
        <taxon>Bacteria</taxon>
        <taxon>Bacillati</taxon>
        <taxon>Actinomycetota</taxon>
        <taxon>Actinomycetes</taxon>
        <taxon>Kitasatosporales</taxon>
        <taxon>Streptomycetaceae</taxon>
        <taxon>Streptomyces</taxon>
    </lineage>
</organism>
<dbReference type="Proteomes" id="UP000630936">
    <property type="component" value="Unassembled WGS sequence"/>
</dbReference>
<evidence type="ECO:0000256" key="1">
    <source>
        <dbReference type="SAM" id="MobiDB-lite"/>
    </source>
</evidence>
<proteinExistence type="predicted"/>
<name>A0A918UN29_9ACTN</name>
<gene>
    <name evidence="2" type="ORF">GCM10010387_15970</name>
</gene>
<sequence length="167" mass="18172">MTARPKKTRTPYTPSADLVTALADLKTEEAAFETARQAARRAVADELRASGQSNARVAEHTPWTEETVRGIANEHGIPPRPKGGNPPTYKPSPEIAAAFAALTKAGKDYEEKRQATRKAVADDLRAAKVSHARVAEHTPWTEATVRSIAEEHGVPPLRKPTVRSIHD</sequence>
<evidence type="ECO:0000313" key="2">
    <source>
        <dbReference type="EMBL" id="GGZ23582.1"/>
    </source>
</evidence>
<feature type="compositionally biased region" description="Basic and acidic residues" evidence="1">
    <location>
        <begin position="57"/>
        <end position="68"/>
    </location>
</feature>
<dbReference type="EMBL" id="BMWG01000003">
    <property type="protein sequence ID" value="GGZ23582.1"/>
    <property type="molecule type" value="Genomic_DNA"/>
</dbReference>
<dbReference type="AlphaFoldDB" id="A0A918UN29"/>
<keyword evidence="3" id="KW-1185">Reference proteome</keyword>